<comment type="subcellular location">
    <subcellularLocation>
        <location evidence="1">Cytoplasm</location>
        <location evidence="1">Cytoskeleton</location>
    </subcellularLocation>
</comment>
<keyword evidence="7" id="KW-0206">Cytoskeleton</keyword>
<dbReference type="AlphaFoldDB" id="A0A2G9TCT4"/>
<keyword evidence="4" id="KW-0547">Nucleotide-binding</keyword>
<dbReference type="EMBL" id="KZ384212">
    <property type="protein sequence ID" value="PIO55789.1"/>
    <property type="molecule type" value="Genomic_DNA"/>
</dbReference>
<keyword evidence="5" id="KW-0067">ATP-binding</keyword>
<keyword evidence="3" id="KW-0493">Microtubule</keyword>
<keyword evidence="6" id="KW-0505">Motor protein</keyword>
<evidence type="ECO:0000256" key="4">
    <source>
        <dbReference type="ARBA" id="ARBA00022741"/>
    </source>
</evidence>
<comment type="caution">
    <text evidence="8">Lacks conserved residue(s) required for the propagation of feature annotation.</text>
</comment>
<dbReference type="GO" id="GO:0005874">
    <property type="term" value="C:microtubule"/>
    <property type="evidence" value="ECO:0007669"/>
    <property type="project" value="UniProtKB-KW"/>
</dbReference>
<feature type="compositionally biased region" description="Acidic residues" evidence="9">
    <location>
        <begin position="82"/>
        <end position="91"/>
    </location>
</feature>
<keyword evidence="2" id="KW-0963">Cytoplasm</keyword>
<dbReference type="Pfam" id="PF00225">
    <property type="entry name" value="Kinesin"/>
    <property type="match status" value="1"/>
</dbReference>
<accession>A0A2G9TCT4</accession>
<feature type="region of interest" description="Disordered" evidence="9">
    <location>
        <begin position="61"/>
        <end position="91"/>
    </location>
</feature>
<dbReference type="GO" id="GO:0005524">
    <property type="term" value="F:ATP binding"/>
    <property type="evidence" value="ECO:0007669"/>
    <property type="project" value="UniProtKB-KW"/>
</dbReference>
<evidence type="ECO:0000313" key="11">
    <source>
        <dbReference type="EMBL" id="PIO55789.1"/>
    </source>
</evidence>
<dbReference type="PANTHER" id="PTHR47971:SF8">
    <property type="entry name" value="KINESIN-LIKE PROTEIN"/>
    <property type="match status" value="1"/>
</dbReference>
<dbReference type="InterPro" id="IPR001752">
    <property type="entry name" value="Kinesin_motor_dom"/>
</dbReference>
<dbReference type="Proteomes" id="UP000230423">
    <property type="component" value="Unassembled WGS sequence"/>
</dbReference>
<evidence type="ECO:0000256" key="1">
    <source>
        <dbReference type="ARBA" id="ARBA00004245"/>
    </source>
</evidence>
<feature type="domain" description="Kinesin motor" evidence="10">
    <location>
        <begin position="1"/>
        <end position="59"/>
    </location>
</feature>
<dbReference type="Gene3D" id="3.40.850.10">
    <property type="entry name" value="Kinesin motor domain"/>
    <property type="match status" value="1"/>
</dbReference>
<evidence type="ECO:0000256" key="8">
    <source>
        <dbReference type="PROSITE-ProRule" id="PRU00283"/>
    </source>
</evidence>
<reference evidence="11 12" key="1">
    <citation type="submission" date="2015-09" db="EMBL/GenBank/DDBJ databases">
        <title>Draft genome of the parasitic nematode Teladorsagia circumcincta isolate WARC Sus (inbred).</title>
        <authorList>
            <person name="Mitreva M."/>
        </authorList>
    </citation>
    <scope>NUCLEOTIDE SEQUENCE [LARGE SCALE GENOMIC DNA]</scope>
    <source>
        <strain evidence="11 12">S</strain>
    </source>
</reference>
<gene>
    <name evidence="11" type="ORF">TELCIR_22822</name>
</gene>
<sequence>MAKNSHHVPFRTSKLTLVLRDSFIGEKARTCMIAMISPGMSSCEHTINTLRYADRVKELGADEGGCSPPMGDDELMLRGDGAGDDGDNEDADLSLVCSRNGTDKTTFDMMKMISSVTAAEEDSLYSQYNVELSTKTWSKELADLRARSSTVDYDTEKYVRDSIAQMKKVATAVNECLERLEKWKELQAMEAEMSKKVAGNKKK</sequence>
<keyword evidence="12" id="KW-1185">Reference proteome</keyword>
<evidence type="ECO:0000256" key="5">
    <source>
        <dbReference type="ARBA" id="ARBA00022840"/>
    </source>
</evidence>
<evidence type="ECO:0000256" key="7">
    <source>
        <dbReference type="ARBA" id="ARBA00023212"/>
    </source>
</evidence>
<proteinExistence type="inferred from homology"/>
<dbReference type="InterPro" id="IPR036961">
    <property type="entry name" value="Kinesin_motor_dom_sf"/>
</dbReference>
<evidence type="ECO:0000256" key="6">
    <source>
        <dbReference type="ARBA" id="ARBA00023175"/>
    </source>
</evidence>
<organism evidence="11 12">
    <name type="scientific">Teladorsagia circumcincta</name>
    <name type="common">Brown stomach worm</name>
    <name type="synonym">Ostertagia circumcincta</name>
    <dbReference type="NCBI Taxonomy" id="45464"/>
    <lineage>
        <taxon>Eukaryota</taxon>
        <taxon>Metazoa</taxon>
        <taxon>Ecdysozoa</taxon>
        <taxon>Nematoda</taxon>
        <taxon>Chromadorea</taxon>
        <taxon>Rhabditida</taxon>
        <taxon>Rhabditina</taxon>
        <taxon>Rhabditomorpha</taxon>
        <taxon>Strongyloidea</taxon>
        <taxon>Trichostrongylidae</taxon>
        <taxon>Teladorsagia</taxon>
    </lineage>
</organism>
<evidence type="ECO:0000256" key="9">
    <source>
        <dbReference type="SAM" id="MobiDB-lite"/>
    </source>
</evidence>
<evidence type="ECO:0000259" key="10">
    <source>
        <dbReference type="PROSITE" id="PS50067"/>
    </source>
</evidence>
<dbReference type="PROSITE" id="PS50067">
    <property type="entry name" value="KINESIN_MOTOR_2"/>
    <property type="match status" value="1"/>
</dbReference>
<name>A0A2G9TCT4_TELCI</name>
<dbReference type="GO" id="GO:0003777">
    <property type="term" value="F:microtubule motor activity"/>
    <property type="evidence" value="ECO:0007669"/>
    <property type="project" value="InterPro"/>
</dbReference>
<dbReference type="GO" id="GO:0007018">
    <property type="term" value="P:microtubule-based movement"/>
    <property type="evidence" value="ECO:0007669"/>
    <property type="project" value="InterPro"/>
</dbReference>
<dbReference type="SUPFAM" id="SSF52540">
    <property type="entry name" value="P-loop containing nucleoside triphosphate hydrolases"/>
    <property type="match status" value="1"/>
</dbReference>
<dbReference type="PANTHER" id="PTHR47971">
    <property type="entry name" value="KINESIN-RELATED PROTEIN 6"/>
    <property type="match status" value="1"/>
</dbReference>
<dbReference type="GO" id="GO:0007019">
    <property type="term" value="P:microtubule depolymerization"/>
    <property type="evidence" value="ECO:0007669"/>
    <property type="project" value="TreeGrafter"/>
</dbReference>
<dbReference type="InterPro" id="IPR027640">
    <property type="entry name" value="Kinesin-like_fam"/>
</dbReference>
<evidence type="ECO:0000313" key="12">
    <source>
        <dbReference type="Proteomes" id="UP000230423"/>
    </source>
</evidence>
<evidence type="ECO:0000256" key="3">
    <source>
        <dbReference type="ARBA" id="ARBA00022701"/>
    </source>
</evidence>
<protein>
    <recommendedName>
        <fullName evidence="10">Kinesin motor domain-containing protein</fullName>
    </recommendedName>
</protein>
<dbReference type="InterPro" id="IPR027417">
    <property type="entry name" value="P-loop_NTPase"/>
</dbReference>
<evidence type="ECO:0000256" key="2">
    <source>
        <dbReference type="ARBA" id="ARBA00022490"/>
    </source>
</evidence>
<comment type="similarity">
    <text evidence="8">Belongs to the TRAFAC class myosin-kinesin ATPase superfamily. Kinesin family.</text>
</comment>
<dbReference type="OrthoDB" id="5831419at2759"/>
<dbReference type="GO" id="GO:0008017">
    <property type="term" value="F:microtubule binding"/>
    <property type="evidence" value="ECO:0007669"/>
    <property type="project" value="InterPro"/>
</dbReference>